<dbReference type="Proteomes" id="UP000502657">
    <property type="component" value="Plasmid pAeme5"/>
</dbReference>
<gene>
    <name evidence="1" type="ORF">E4188_22465</name>
</gene>
<sequence length="216" mass="24556">MDSAKKLVSELRVLKPMLAKDEASQERFNFEANQFYSLALHHRGFPFTKLKDCVDMFKTIFMAGLSWEPRAKQVSLLDSHEGGMSPFVHYQGQIKLASNKGVIERVTADLLYESDEFEFTGATEMPTLRRKLRKEGMGEAIGGYTISYLQSGGIHVELFDIEALQKAEEAGVMIGNGVFWRGPHRREMQRKALINATANRWLELSYTMKSINQTLN</sequence>
<evidence type="ECO:0000313" key="2">
    <source>
        <dbReference type="Proteomes" id="UP000502657"/>
    </source>
</evidence>
<reference evidence="1 2" key="1">
    <citation type="submission" date="2019-03" db="EMBL/GenBank/DDBJ databases">
        <title>Novel transposon Tn6433 accelerates the dissemination of tet(E) in Aeromonas from aerobic biofilm under oxytetracycline stress.</title>
        <authorList>
            <person name="Shi Y."/>
            <person name="Tian Z."/>
            <person name="Zhang Y."/>
            <person name="Zhang H."/>
            <person name="Yang M."/>
        </authorList>
    </citation>
    <scope>NUCLEOTIDE SEQUENCE [LARGE SCALE GENOMIC DNA]</scope>
    <source>
        <strain evidence="1 2">R50-22</strain>
        <plasmid evidence="2">paeme5</plasmid>
    </source>
</reference>
<evidence type="ECO:0000313" key="1">
    <source>
        <dbReference type="EMBL" id="QJT41265.1"/>
    </source>
</evidence>
<dbReference type="Pfam" id="PF03837">
    <property type="entry name" value="RecT"/>
    <property type="match status" value="1"/>
</dbReference>
<keyword evidence="1" id="KW-0614">Plasmid</keyword>
<proteinExistence type="predicted"/>
<protein>
    <submittedName>
        <fullName evidence="1">Uncharacterized protein</fullName>
    </submittedName>
</protein>
<keyword evidence="2" id="KW-1185">Reference proteome</keyword>
<organism evidence="1 2">
    <name type="scientific">Aeromonas media</name>
    <dbReference type="NCBI Taxonomy" id="651"/>
    <lineage>
        <taxon>Bacteria</taxon>
        <taxon>Pseudomonadati</taxon>
        <taxon>Pseudomonadota</taxon>
        <taxon>Gammaproteobacteria</taxon>
        <taxon>Aeromonadales</taxon>
        <taxon>Aeromonadaceae</taxon>
        <taxon>Aeromonas</taxon>
    </lineage>
</organism>
<dbReference type="InterPro" id="IPR018330">
    <property type="entry name" value="RecT_fam"/>
</dbReference>
<geneLocation type="plasmid" evidence="2">
    <name>paeme5</name>
</geneLocation>
<accession>A0ABX6NY09</accession>
<name>A0ABX6NY09_AERME</name>
<dbReference type="RefSeq" id="WP_171270174.1">
    <property type="nucleotide sequence ID" value="NZ_CP038446.1"/>
</dbReference>
<dbReference type="EMBL" id="CP038449">
    <property type="protein sequence ID" value="QJT41265.1"/>
    <property type="molecule type" value="Genomic_DNA"/>
</dbReference>